<comment type="caution">
    <text evidence="7">The sequence shown here is derived from an EMBL/GenBank/DDBJ whole genome shotgun (WGS) entry which is preliminary data.</text>
</comment>
<dbReference type="GO" id="GO:0071014">
    <property type="term" value="C:post-mRNA release spliceosomal complex"/>
    <property type="evidence" value="ECO:0007669"/>
    <property type="project" value="TreeGrafter"/>
</dbReference>
<dbReference type="GO" id="GO:0000245">
    <property type="term" value="P:spliceosomal complex assembly"/>
    <property type="evidence" value="ECO:0007669"/>
    <property type="project" value="TreeGrafter"/>
</dbReference>
<evidence type="ECO:0000313" key="8">
    <source>
        <dbReference type="Proteomes" id="UP000737018"/>
    </source>
</evidence>
<evidence type="ECO:0000256" key="3">
    <source>
        <dbReference type="ARBA" id="ARBA00022664"/>
    </source>
</evidence>
<dbReference type="GO" id="GO:0071007">
    <property type="term" value="C:U2-type catalytic step 2 spliceosome"/>
    <property type="evidence" value="ECO:0007669"/>
    <property type="project" value="TreeGrafter"/>
</dbReference>
<name>A0A8J4R376_9ROSI</name>
<comment type="subcellular location">
    <subcellularLocation>
        <location evidence="1">Nucleus</location>
    </subcellularLocation>
</comment>
<evidence type="ECO:0000256" key="1">
    <source>
        <dbReference type="ARBA" id="ARBA00004123"/>
    </source>
</evidence>
<dbReference type="GO" id="GO:0000974">
    <property type="term" value="C:Prp19 complex"/>
    <property type="evidence" value="ECO:0007669"/>
    <property type="project" value="TreeGrafter"/>
</dbReference>
<evidence type="ECO:0000256" key="2">
    <source>
        <dbReference type="ARBA" id="ARBA00008644"/>
    </source>
</evidence>
<sequence length="287" mass="34409">MERHRLDQVRSMGRFSERCRSLWERALGIEHRNHTLWLKHSEVEMNNKFINHARNVWNRAVTILPGVNLLLHKYIHMEEVIGNISGARNIFERWMTWPPDHQAWLSDVKFERARRIFENFVHCHPKFTAWIHYAKFEIKNGKRMFTKERWKNLAKMRNCSWPSPNLKSIARKSSVTYQVIESVGDKERIRGLRETQEKLRMFLLLQRSGIGSDIITYCRINYAMYEELDAPKIWSAQERCVGNVLSSFVMRKAPKDKTFKKYIEISAAAWKHRPCSKLYEKYLEWSH</sequence>
<dbReference type="AlphaFoldDB" id="A0A8J4R376"/>
<dbReference type="InterPro" id="IPR011990">
    <property type="entry name" value="TPR-like_helical_dom_sf"/>
</dbReference>
<dbReference type="GO" id="GO:0071011">
    <property type="term" value="C:precatalytic spliceosome"/>
    <property type="evidence" value="ECO:0007669"/>
    <property type="project" value="TreeGrafter"/>
</dbReference>
<gene>
    <name evidence="7" type="ORF">CMV_016845</name>
</gene>
<evidence type="ECO:0000256" key="6">
    <source>
        <dbReference type="ARBA" id="ARBA00023242"/>
    </source>
</evidence>
<dbReference type="SMART" id="SM00386">
    <property type="entry name" value="HAT"/>
    <property type="match status" value="3"/>
</dbReference>
<dbReference type="PANTHER" id="PTHR11246">
    <property type="entry name" value="PRE-MRNA SPLICING FACTOR"/>
    <property type="match status" value="1"/>
</dbReference>
<evidence type="ECO:0000313" key="7">
    <source>
        <dbReference type="EMBL" id="KAF3958224.1"/>
    </source>
</evidence>
<evidence type="ECO:0000256" key="5">
    <source>
        <dbReference type="ARBA" id="ARBA00023187"/>
    </source>
</evidence>
<keyword evidence="5" id="KW-0508">mRNA splicing</keyword>
<dbReference type="PANTHER" id="PTHR11246:SF3">
    <property type="entry name" value="CROOKED NECK-LIKE PROTEIN 1"/>
    <property type="match status" value="1"/>
</dbReference>
<dbReference type="Gene3D" id="1.25.40.10">
    <property type="entry name" value="Tetratricopeptide repeat domain"/>
    <property type="match status" value="1"/>
</dbReference>
<evidence type="ECO:0000256" key="4">
    <source>
        <dbReference type="ARBA" id="ARBA00022737"/>
    </source>
</evidence>
<dbReference type="InterPro" id="IPR045075">
    <property type="entry name" value="Syf1-like"/>
</dbReference>
<keyword evidence="3" id="KW-0507">mRNA processing</keyword>
<dbReference type="Pfam" id="PF02184">
    <property type="entry name" value="HAT"/>
    <property type="match status" value="1"/>
</dbReference>
<proteinExistence type="inferred from homology"/>
<dbReference type="SUPFAM" id="SSF48452">
    <property type="entry name" value="TPR-like"/>
    <property type="match status" value="1"/>
</dbReference>
<keyword evidence="8" id="KW-1185">Reference proteome</keyword>
<keyword evidence="6" id="KW-0539">Nucleus</keyword>
<dbReference type="OrthoDB" id="541719at2759"/>
<accession>A0A8J4R376</accession>
<dbReference type="EMBL" id="JRKL02002611">
    <property type="protein sequence ID" value="KAF3958224.1"/>
    <property type="molecule type" value="Genomic_DNA"/>
</dbReference>
<dbReference type="Proteomes" id="UP000737018">
    <property type="component" value="Unassembled WGS sequence"/>
</dbReference>
<comment type="similarity">
    <text evidence="2">Belongs to the crooked-neck family.</text>
</comment>
<organism evidence="7 8">
    <name type="scientific">Castanea mollissima</name>
    <name type="common">Chinese chestnut</name>
    <dbReference type="NCBI Taxonomy" id="60419"/>
    <lineage>
        <taxon>Eukaryota</taxon>
        <taxon>Viridiplantae</taxon>
        <taxon>Streptophyta</taxon>
        <taxon>Embryophyta</taxon>
        <taxon>Tracheophyta</taxon>
        <taxon>Spermatophyta</taxon>
        <taxon>Magnoliopsida</taxon>
        <taxon>eudicotyledons</taxon>
        <taxon>Gunneridae</taxon>
        <taxon>Pentapetalae</taxon>
        <taxon>rosids</taxon>
        <taxon>fabids</taxon>
        <taxon>Fagales</taxon>
        <taxon>Fagaceae</taxon>
        <taxon>Castanea</taxon>
    </lineage>
</organism>
<protein>
    <submittedName>
        <fullName evidence="7">Uncharacterized protein</fullName>
    </submittedName>
</protein>
<dbReference type="InterPro" id="IPR003107">
    <property type="entry name" value="HAT"/>
</dbReference>
<reference evidence="7" key="1">
    <citation type="submission" date="2020-03" db="EMBL/GenBank/DDBJ databases">
        <title>Castanea mollissima Vanexum genome sequencing.</title>
        <authorList>
            <person name="Staton M."/>
        </authorList>
    </citation>
    <scope>NUCLEOTIDE SEQUENCE</scope>
    <source>
        <tissue evidence="7">Leaf</tissue>
    </source>
</reference>
<keyword evidence="4" id="KW-0677">Repeat</keyword>